<dbReference type="GO" id="GO:0005743">
    <property type="term" value="C:mitochondrial inner membrane"/>
    <property type="evidence" value="ECO:0007669"/>
    <property type="project" value="UniProtKB-SubCell"/>
</dbReference>
<gene>
    <name evidence="10" type="ORF">LAQU0_S01e11584g</name>
</gene>
<sequence length="620" mass="70131">MIKRLILFSFQNDKNKAHKRARNMLLRRAIAAVPAAKAPLRCYRCLGGPYRTFSSSLPSREEEKHLPRRAQDEDDEIATSADLAADSDSTVSKPWYLNIVERPTQNMPLQQQEIVLPANSPKSLEAIATFLRDKLGLSDILIFDLRNFEDEQATAASKISDFMVMATAKSGRHGYKSFIELNTLLKQEFKTVGQVEGNISANELRRRQKRLARHTNLSKSMGSRTATTRSGSNLESWYMIDCRLDNIFVNILTENKRYDMNLEELYAPPGEKHLYRRAAPAEDMAPAEDDDNVLAGLKRLAARKQRRYYSTVPARAQIIDALSRQNFDLALNVASASKMDSLDFLKAACQSLKSMPYGVQIEGEKWVALFDEVWPLASSSQEFWSIRLELFKLLNCAAPDQVDVGGVLTGYLQFKLASGESLTKSDLIEFLQLVEANLTENLHVGYKDLVAQNRYVLEALKLYKGLNPQLILDSEVMCLLLSTMSITQNGSTSTLRAFYEMVEFASRECSQEPPVSVTATVLRILVNKQDYARVLKFWEKSIASSPEKDRRPWPLFLNTVAEAGDKEFAKKLIRDGHLLWIKRNGVKASPELKEAIERLFTVADPSEIAFKDMKDFLTVE</sequence>
<dbReference type="PANTHER" id="PTHR28087:SF1">
    <property type="entry name" value="ATPASE SYNTHESIS PROTEIN 25, MITOCHONDRIAL"/>
    <property type="match status" value="1"/>
</dbReference>
<comment type="subcellular location">
    <subcellularLocation>
        <location evidence="1 7">Mitochondrion inner membrane</location>
        <topology evidence="1 7">Peripheral membrane protein</topology>
        <orientation evidence="1 7">Matrix side</orientation>
    </subcellularLocation>
</comment>
<protein>
    <recommendedName>
        <fullName evidence="7">ATPase synthesis protein 25</fullName>
    </recommendedName>
</protein>
<evidence type="ECO:0000256" key="8">
    <source>
        <dbReference type="SAM" id="MobiDB-lite"/>
    </source>
</evidence>
<comment type="function">
    <text evidence="7">Mitochondrial mRNA stabilization factor.</text>
</comment>
<dbReference type="SUPFAM" id="SSF81301">
    <property type="entry name" value="Nucleotidyltransferase"/>
    <property type="match status" value="1"/>
</dbReference>
<reference evidence="11" key="1">
    <citation type="submission" date="2015-10" db="EMBL/GenBank/DDBJ databases">
        <authorList>
            <person name="Devillers H."/>
        </authorList>
    </citation>
    <scope>NUCLEOTIDE SEQUENCE [LARGE SCALE GENOMIC DNA]</scope>
</reference>
<name>A0A0N7MKX0_9SACH</name>
<evidence type="ECO:0000313" key="11">
    <source>
        <dbReference type="Proteomes" id="UP000236544"/>
    </source>
</evidence>
<organism evidence="10 11">
    <name type="scientific">Lachancea quebecensis</name>
    <dbReference type="NCBI Taxonomy" id="1654605"/>
    <lineage>
        <taxon>Eukaryota</taxon>
        <taxon>Fungi</taxon>
        <taxon>Dikarya</taxon>
        <taxon>Ascomycota</taxon>
        <taxon>Saccharomycotina</taxon>
        <taxon>Saccharomycetes</taxon>
        <taxon>Saccharomycetales</taxon>
        <taxon>Saccharomycetaceae</taxon>
        <taxon>Lachancea</taxon>
    </lineage>
</organism>
<dbReference type="InterPro" id="IPR040152">
    <property type="entry name" value="Atp25"/>
</dbReference>
<dbReference type="OrthoDB" id="107372at2759"/>
<feature type="domain" description="ATP25 mRNA stabilisation" evidence="9">
    <location>
        <begin position="318"/>
        <end position="602"/>
    </location>
</feature>
<proteinExistence type="inferred from homology"/>
<dbReference type="EMBL" id="LN890560">
    <property type="protein sequence ID" value="CUS20655.1"/>
    <property type="molecule type" value="Genomic_DNA"/>
</dbReference>
<evidence type="ECO:0000256" key="5">
    <source>
        <dbReference type="ARBA" id="ARBA00023128"/>
    </source>
</evidence>
<keyword evidence="11" id="KW-1185">Reference proteome</keyword>
<feature type="compositionally biased region" description="Basic and acidic residues" evidence="8">
    <location>
        <begin position="59"/>
        <end position="71"/>
    </location>
</feature>
<comment type="similarity">
    <text evidence="2 7">Belongs to the ATP25 family.</text>
</comment>
<evidence type="ECO:0000259" key="9">
    <source>
        <dbReference type="Pfam" id="PF13929"/>
    </source>
</evidence>
<evidence type="ECO:0000256" key="1">
    <source>
        <dbReference type="ARBA" id="ARBA00004443"/>
    </source>
</evidence>
<evidence type="ECO:0000256" key="4">
    <source>
        <dbReference type="ARBA" id="ARBA00022946"/>
    </source>
</evidence>
<evidence type="ECO:0000256" key="3">
    <source>
        <dbReference type="ARBA" id="ARBA00022792"/>
    </source>
</evidence>
<keyword evidence="5 7" id="KW-0496">Mitochondrion</keyword>
<dbReference type="Pfam" id="PF13929">
    <property type="entry name" value="mRNA_stabil"/>
    <property type="match status" value="1"/>
</dbReference>
<dbReference type="Gene3D" id="3.30.460.10">
    <property type="entry name" value="Beta Polymerase, domain 2"/>
    <property type="match status" value="1"/>
</dbReference>
<dbReference type="PANTHER" id="PTHR28087">
    <property type="entry name" value="ATPASE SYNTHESIS PROTEIN 25, MITOCHONDRIAL"/>
    <property type="match status" value="1"/>
</dbReference>
<keyword evidence="3 7" id="KW-0999">Mitochondrion inner membrane</keyword>
<accession>A0A0N7MKX0</accession>
<keyword evidence="6 7" id="KW-0472">Membrane</keyword>
<evidence type="ECO:0000256" key="6">
    <source>
        <dbReference type="ARBA" id="ARBA00023136"/>
    </source>
</evidence>
<keyword evidence="4 7" id="KW-0809">Transit peptide</keyword>
<dbReference type="InterPro" id="IPR025210">
    <property type="entry name" value="ATP25_mRNA_stabil_dom"/>
</dbReference>
<dbReference type="GO" id="GO:0048255">
    <property type="term" value="P:mRNA stabilization"/>
    <property type="evidence" value="ECO:0007669"/>
    <property type="project" value="InterPro"/>
</dbReference>
<evidence type="ECO:0000256" key="7">
    <source>
        <dbReference type="RuleBase" id="RU367062"/>
    </source>
</evidence>
<evidence type="ECO:0000313" key="10">
    <source>
        <dbReference type="EMBL" id="CUS20655.1"/>
    </source>
</evidence>
<evidence type="ECO:0000256" key="2">
    <source>
        <dbReference type="ARBA" id="ARBA00010787"/>
    </source>
</evidence>
<dbReference type="Pfam" id="PF02410">
    <property type="entry name" value="RsfS"/>
    <property type="match status" value="1"/>
</dbReference>
<feature type="region of interest" description="Disordered" evidence="8">
    <location>
        <begin position="56"/>
        <end position="76"/>
    </location>
</feature>
<dbReference type="AlphaFoldDB" id="A0A0N7MKX0"/>
<dbReference type="GO" id="GO:0140053">
    <property type="term" value="P:mitochondrial gene expression"/>
    <property type="evidence" value="ECO:0007669"/>
    <property type="project" value="UniProtKB-UniRule"/>
</dbReference>
<dbReference type="InterPro" id="IPR043519">
    <property type="entry name" value="NT_sf"/>
</dbReference>
<dbReference type="Proteomes" id="UP000236544">
    <property type="component" value="Unassembled WGS sequence"/>
</dbReference>